<feature type="domain" description="Fibronectin type-III" evidence="3">
    <location>
        <begin position="521"/>
        <end position="615"/>
    </location>
</feature>
<proteinExistence type="predicted"/>
<organism evidence="4 5">
    <name type="scientific">Nibrella viscosa</name>
    <dbReference type="NCBI Taxonomy" id="1084524"/>
    <lineage>
        <taxon>Bacteria</taxon>
        <taxon>Pseudomonadati</taxon>
        <taxon>Bacteroidota</taxon>
        <taxon>Cytophagia</taxon>
        <taxon>Cytophagales</taxon>
        <taxon>Spirosomataceae</taxon>
        <taxon>Nibrella</taxon>
    </lineage>
</organism>
<dbReference type="Proteomes" id="UP001500936">
    <property type="component" value="Unassembled WGS sequence"/>
</dbReference>
<comment type="caution">
    <text evidence="4">The sequence shown here is derived from an EMBL/GenBank/DDBJ whole genome shotgun (WGS) entry which is preliminary data.</text>
</comment>
<protein>
    <recommendedName>
        <fullName evidence="3">Fibronectin type-III domain-containing protein</fullName>
    </recommendedName>
</protein>
<dbReference type="EMBL" id="BAABHB010000007">
    <property type="protein sequence ID" value="GAA4410860.1"/>
    <property type="molecule type" value="Genomic_DNA"/>
</dbReference>
<dbReference type="SUPFAM" id="SSF49265">
    <property type="entry name" value="Fibronectin type III"/>
    <property type="match status" value="2"/>
</dbReference>
<dbReference type="PANTHER" id="PTHR13817:SF166">
    <property type="entry name" value="NEURONAL IGCAM-RELATED"/>
    <property type="match status" value="1"/>
</dbReference>
<dbReference type="CDD" id="cd00063">
    <property type="entry name" value="FN3"/>
    <property type="match status" value="1"/>
</dbReference>
<dbReference type="RefSeq" id="WP_345269277.1">
    <property type="nucleotide sequence ID" value="NZ_BAABHB010000007.1"/>
</dbReference>
<dbReference type="Gene3D" id="2.60.40.10">
    <property type="entry name" value="Immunoglobulins"/>
    <property type="match status" value="5"/>
</dbReference>
<dbReference type="InterPro" id="IPR013783">
    <property type="entry name" value="Ig-like_fold"/>
</dbReference>
<dbReference type="InterPro" id="IPR050964">
    <property type="entry name" value="Striated_Muscle_Regulatory"/>
</dbReference>
<evidence type="ECO:0000256" key="2">
    <source>
        <dbReference type="SAM" id="SignalP"/>
    </source>
</evidence>
<reference evidence="5" key="1">
    <citation type="journal article" date="2019" name="Int. J. Syst. Evol. Microbiol.">
        <title>The Global Catalogue of Microorganisms (GCM) 10K type strain sequencing project: providing services to taxonomists for standard genome sequencing and annotation.</title>
        <authorList>
            <consortium name="The Broad Institute Genomics Platform"/>
            <consortium name="The Broad Institute Genome Sequencing Center for Infectious Disease"/>
            <person name="Wu L."/>
            <person name="Ma J."/>
        </authorList>
    </citation>
    <scope>NUCLEOTIDE SEQUENCE [LARGE SCALE GENOMIC DNA]</scope>
    <source>
        <strain evidence="5">JCM 17925</strain>
    </source>
</reference>
<keyword evidence="1" id="KW-0677">Repeat</keyword>
<dbReference type="PROSITE" id="PS50853">
    <property type="entry name" value="FN3"/>
    <property type="match status" value="1"/>
</dbReference>
<dbReference type="InterPro" id="IPR003961">
    <property type="entry name" value="FN3_dom"/>
</dbReference>
<evidence type="ECO:0000313" key="5">
    <source>
        <dbReference type="Proteomes" id="UP001500936"/>
    </source>
</evidence>
<sequence>MNRFFVAWMIACNLTLTALAQQPGRRADRPNTAPGPASIPDTVNNFRVVLLARSYGDSVVLRWAPNNALLFRAAVRGGGYLLSRQSLGPDQKLKVDYTIKIAPWSLDEWKQKAGPRDTLAGVCVQLLYGKSSVIKPDRAVTLDDLIQQKTQDDLRLMLGLTLADANARHAEGMGLRFTDKNVQKGTLYFYTILPLADPKNYPTPSEKATVINDGPAPRPAMVSIQAEAGDRIVTLRWDRMATQELFSAYYIERSDDGGRTFRRLNRRPWLQSSVAQFAQSFEYKDSVAQNYRPYQYRVLGITPFAELSLPSPVLTIQTIDQTPPKAVSNLRVKHQQGTQVKLTWEYGKAPGDLAGFAVGRGRDVNGPFAPVSPSLLPPGTTSFTDESADPYEKTYYVVVAVDTARNAASTPAAYCVFNDIQGPTKPKNLQGYIDTTGFVRVIWDPNTERDMLGYTVLFANDPSHVFTPLTADILPVSVFDDRTTLRTLTRRLYYRVVAWDQKHNPSPPSDILTLTRPDKVPPTAPAIESFLATDTTVQISWRPSSSDDVKEHLLLRRNEPTERWREHARLPTNQFTYVDAAVKSRTAYQYAIVAVDSAGLRSAESFPLHVATPATYPRPASRLSAQYVNDQKAVILQWHLTNDYARYIVYRGVDGQPLRSYGVSNRERSFTDKAVSKGRYQYAVKVIYQDGSESGLSNRTSITVN</sequence>
<accession>A0ABP8KP86</accession>
<name>A0ABP8KP86_9BACT</name>
<gene>
    <name evidence="4" type="ORF">GCM10023187_35980</name>
</gene>
<dbReference type="PANTHER" id="PTHR13817">
    <property type="entry name" value="TITIN"/>
    <property type="match status" value="1"/>
</dbReference>
<keyword evidence="5" id="KW-1185">Reference proteome</keyword>
<evidence type="ECO:0000259" key="3">
    <source>
        <dbReference type="PROSITE" id="PS50853"/>
    </source>
</evidence>
<keyword evidence="2" id="KW-0732">Signal</keyword>
<evidence type="ECO:0000313" key="4">
    <source>
        <dbReference type="EMBL" id="GAA4410860.1"/>
    </source>
</evidence>
<dbReference type="InterPro" id="IPR036116">
    <property type="entry name" value="FN3_sf"/>
</dbReference>
<evidence type="ECO:0000256" key="1">
    <source>
        <dbReference type="ARBA" id="ARBA00022737"/>
    </source>
</evidence>
<dbReference type="SMART" id="SM00060">
    <property type="entry name" value="FN3"/>
    <property type="match status" value="4"/>
</dbReference>
<feature type="chain" id="PRO_5045472528" description="Fibronectin type-III domain-containing protein" evidence="2">
    <location>
        <begin position="21"/>
        <end position="705"/>
    </location>
</feature>
<feature type="signal peptide" evidence="2">
    <location>
        <begin position="1"/>
        <end position="20"/>
    </location>
</feature>